<evidence type="ECO:0000256" key="2">
    <source>
        <dbReference type="ARBA" id="ARBA00022801"/>
    </source>
</evidence>
<dbReference type="InterPro" id="IPR043534">
    <property type="entry name" value="EBDG/EBM"/>
</dbReference>
<dbReference type="InterPro" id="IPR013783">
    <property type="entry name" value="Ig-like_fold"/>
</dbReference>
<keyword evidence="6" id="KW-1185">Reference proteome</keyword>
<comment type="similarity">
    <text evidence="1">Belongs to the glycosyl hydrolase 2 family.</text>
</comment>
<dbReference type="Gene3D" id="3.20.20.80">
    <property type="entry name" value="Glycosidases"/>
    <property type="match status" value="1"/>
</dbReference>
<dbReference type="InterPro" id="IPR008979">
    <property type="entry name" value="Galactose-bd-like_sf"/>
</dbReference>
<dbReference type="InterPro" id="IPR036156">
    <property type="entry name" value="Beta-gal/glucu_dom_sf"/>
</dbReference>
<dbReference type="Gene3D" id="2.60.120.260">
    <property type="entry name" value="Galactose-binding domain-like"/>
    <property type="match status" value="2"/>
</dbReference>
<dbReference type="InterPro" id="IPR017853">
    <property type="entry name" value="GH"/>
</dbReference>
<feature type="domain" description="F5/8 type C" evidence="4">
    <location>
        <begin position="695"/>
        <end position="841"/>
    </location>
</feature>
<evidence type="ECO:0000313" key="5">
    <source>
        <dbReference type="EMBL" id="MFC4677112.1"/>
    </source>
</evidence>
<evidence type="ECO:0000256" key="3">
    <source>
        <dbReference type="ARBA" id="ARBA00023295"/>
    </source>
</evidence>
<evidence type="ECO:0000256" key="1">
    <source>
        <dbReference type="ARBA" id="ARBA00007401"/>
    </source>
</evidence>
<organism evidence="5 6">
    <name type="scientific">Dysgonomonas termitidis</name>
    <dbReference type="NCBI Taxonomy" id="1516126"/>
    <lineage>
        <taxon>Bacteria</taxon>
        <taxon>Pseudomonadati</taxon>
        <taxon>Bacteroidota</taxon>
        <taxon>Bacteroidia</taxon>
        <taxon>Bacteroidales</taxon>
        <taxon>Dysgonomonadaceae</taxon>
        <taxon>Dysgonomonas</taxon>
    </lineage>
</organism>
<dbReference type="InterPro" id="IPR000421">
    <property type="entry name" value="FA58C"/>
</dbReference>
<evidence type="ECO:0000313" key="6">
    <source>
        <dbReference type="Proteomes" id="UP001596023"/>
    </source>
</evidence>
<dbReference type="SUPFAM" id="SSF51445">
    <property type="entry name" value="(Trans)glycosidases"/>
    <property type="match status" value="1"/>
</dbReference>
<comment type="caution">
    <text evidence="5">The sequence shown here is derived from an EMBL/GenBank/DDBJ whole genome shotgun (WGS) entry which is preliminary data.</text>
</comment>
<dbReference type="PANTHER" id="PTHR43536">
    <property type="entry name" value="MANNOSYLGLYCOPROTEIN ENDO-BETA-MANNOSIDASE"/>
    <property type="match status" value="1"/>
</dbReference>
<dbReference type="Pfam" id="PF00754">
    <property type="entry name" value="F5_F8_type_C"/>
    <property type="match status" value="1"/>
</dbReference>
<gene>
    <name evidence="5" type="ORF">ACFO6W_25860</name>
</gene>
<keyword evidence="2" id="KW-0378">Hydrolase</keyword>
<dbReference type="Pfam" id="PF22666">
    <property type="entry name" value="Glyco_hydro_2_N2"/>
    <property type="match status" value="1"/>
</dbReference>
<protein>
    <submittedName>
        <fullName evidence="5">Discoidin domain-containing protein</fullName>
    </submittedName>
</protein>
<dbReference type="PROSITE" id="PS50022">
    <property type="entry name" value="FA58C_3"/>
    <property type="match status" value="1"/>
</dbReference>
<dbReference type="Pfam" id="PF00703">
    <property type="entry name" value="Glyco_hydro_2"/>
    <property type="match status" value="1"/>
</dbReference>
<dbReference type="RefSeq" id="WP_380001979.1">
    <property type="nucleotide sequence ID" value="NZ_JBHSGN010000174.1"/>
</dbReference>
<dbReference type="InterPro" id="IPR054593">
    <property type="entry name" value="Beta-mannosidase-like_N2"/>
</dbReference>
<dbReference type="SUPFAM" id="SSF49785">
    <property type="entry name" value="Galactose-binding domain-like"/>
    <property type="match status" value="2"/>
</dbReference>
<dbReference type="InterPro" id="IPR041351">
    <property type="entry name" value="Ig_GlcNase"/>
</dbReference>
<dbReference type="Gene3D" id="2.60.40.10">
    <property type="entry name" value="Immunoglobulins"/>
    <property type="match status" value="4"/>
</dbReference>
<dbReference type="Pfam" id="PF18368">
    <property type="entry name" value="Ig_GlcNase"/>
    <property type="match status" value="1"/>
</dbReference>
<dbReference type="Proteomes" id="UP001596023">
    <property type="component" value="Unassembled WGS sequence"/>
</dbReference>
<name>A0ABV9L3M2_9BACT</name>
<evidence type="ECO:0000259" key="4">
    <source>
        <dbReference type="PROSITE" id="PS50022"/>
    </source>
</evidence>
<dbReference type="SUPFAM" id="SSF49303">
    <property type="entry name" value="beta-Galactosidase/glucuronidase domain"/>
    <property type="match status" value="3"/>
</dbReference>
<proteinExistence type="inferred from homology"/>
<dbReference type="PANTHER" id="PTHR43536:SF1">
    <property type="entry name" value="MANNOSYLGLYCOPROTEIN ENDO-BETA-MANNOSIDASE"/>
    <property type="match status" value="1"/>
</dbReference>
<sequence>MVQHKIFISILLGIFLFPALLSAQVIESLDSNNPNVKWKVKPQDEIRDIDPLFQPGYNSDDWVRAIVPATVFISYVEAGLEKDPNYADNISQVDKAKYDKSFVYRAEFSIPGTFTKEKTWLNFRGINRKGEIFLNGKRLGELDGFMERGKFDISSIAKKDGNNILVVIVHIPQKPLNNVGSPTYLSSAGWDWMPYVPGLNSGITDKVYLSNTGALIIEDPWVRTDLPTNAQADLSIKMSVKNTTPDYQSAKLKVTINPGNIQFTQDLGGIWGNSTMELDLNKNKFKELVINNPRLWWPNGYGEPNLYTCNLELSVGENVSYKKEVKFGIKRYSYDTDGDVLHVSVNGKRVFLKGGNWGMSEYLLRCRGDEYDTKIRLHKEMNFNMIRNWLGSTTDDEFYEACDKYGILVWDDFWLNANPVLPADIHAFNKNAIEKIKRVRNHPSIAVWCGNNEGYPVAPLKNWLKENIATFDAGDRYYQAKSNDDNLSGSGVWGNFDPRWYFIKYPASSTKGNVSWGLRTEIGTAVFVNYESFKKFMPEDKLWPRNEMWNQHFFGQLAFNATPDKYEKTIAERYGTPTGIEDFCRKAQLLNIETNQAMYEGWLDNMWNDASGILIWMSQSAYPSMVWQTYDYYYDLTGAFWGAKNACVPLHIQWNPYNNSVKVINTTSEDHKGLTAEAAVYNSDGKEVSRLSNSAKVDSYINTATNAFTIPFYTNNNIATGKEVVASSTETGTPKDITDGNMTTRWSSRGQDDQWVYVDLGKDENVYGVGLNFEDAYGKKYKIQVSSDAKEWKDVYTEEHGETGLHDIYFDDVTARYVRMQGIKRGSDWGYSLWEFKVYGGTQHNEGLTDVHFVRLTLKDNKGNIVDENTYWRGTDRNDFTALNSLPKVNLKVASKVVKRNGKCIVEAKITNPSSSPAAAFAVWVQLHNSKTKERILPAILNDNYFTLLNGESKNIQIEFDESLLKAGEEPVLTASPYNNQPK</sequence>
<keyword evidence="3" id="KW-0326">Glycosidase</keyword>
<reference evidence="6" key="1">
    <citation type="journal article" date="2019" name="Int. J. Syst. Evol. Microbiol.">
        <title>The Global Catalogue of Microorganisms (GCM) 10K type strain sequencing project: providing services to taxonomists for standard genome sequencing and annotation.</title>
        <authorList>
            <consortium name="The Broad Institute Genomics Platform"/>
            <consortium name="The Broad Institute Genome Sequencing Center for Infectious Disease"/>
            <person name="Wu L."/>
            <person name="Ma J."/>
        </authorList>
    </citation>
    <scope>NUCLEOTIDE SEQUENCE [LARGE SCALE GENOMIC DNA]</scope>
    <source>
        <strain evidence="6">CCUG 66188</strain>
    </source>
</reference>
<dbReference type="EMBL" id="JBHSGN010000174">
    <property type="protein sequence ID" value="MFC4677112.1"/>
    <property type="molecule type" value="Genomic_DNA"/>
</dbReference>
<dbReference type="InterPro" id="IPR006102">
    <property type="entry name" value="Ig-like_GH2"/>
</dbReference>
<accession>A0ABV9L3M2</accession>